<keyword evidence="2" id="KW-0489">Methyltransferase</keyword>
<dbReference type="InterPro" id="IPR029063">
    <property type="entry name" value="SAM-dependent_MTases_sf"/>
</dbReference>
<comment type="caution">
    <text evidence="2">The sequence shown here is derived from an EMBL/GenBank/DDBJ whole genome shotgun (WGS) entry which is preliminary data.</text>
</comment>
<dbReference type="EMBL" id="JAUOZS010000001">
    <property type="protein sequence ID" value="MDT8900138.1"/>
    <property type="molecule type" value="Genomic_DNA"/>
</dbReference>
<dbReference type="GO" id="GO:0008168">
    <property type="term" value="F:methyltransferase activity"/>
    <property type="evidence" value="ECO:0007669"/>
    <property type="project" value="UniProtKB-KW"/>
</dbReference>
<dbReference type="RefSeq" id="WP_413778696.1">
    <property type="nucleotide sequence ID" value="NZ_JAUOZS010000001.1"/>
</dbReference>
<sequence>MEKSTEVIRKRYNRTALFYDAMDWMIPSRLRKQAVELAKGEVLEVGVGTGSNLSYYPPGCRVTGIDFSPGMLAKARKKASRAKVPVTLLEMDAEHMEFPDKAFDTVIATCVFCSVPDPVQGLREVRRVCKQGGQIILLEHVRSENPFMGAVMDFLNPVSLYLIGSNINRRTVQNVLEAGIHIDKVENVFGKIVKLVVASP</sequence>
<dbReference type="SUPFAM" id="SSF53335">
    <property type="entry name" value="S-adenosyl-L-methionine-dependent methyltransferases"/>
    <property type="match status" value="1"/>
</dbReference>
<dbReference type="CDD" id="cd02440">
    <property type="entry name" value="AdoMet_MTases"/>
    <property type="match status" value="1"/>
</dbReference>
<evidence type="ECO:0000313" key="3">
    <source>
        <dbReference type="Proteomes" id="UP001254848"/>
    </source>
</evidence>
<accession>A0ABU3NV77</accession>
<keyword evidence="3" id="KW-1185">Reference proteome</keyword>
<dbReference type="GO" id="GO:0032259">
    <property type="term" value="P:methylation"/>
    <property type="evidence" value="ECO:0007669"/>
    <property type="project" value="UniProtKB-KW"/>
</dbReference>
<dbReference type="PANTHER" id="PTHR45036">
    <property type="entry name" value="METHYLTRANSFERASE LIKE 7B"/>
    <property type="match status" value="1"/>
</dbReference>
<dbReference type="PANTHER" id="PTHR45036:SF1">
    <property type="entry name" value="METHYLTRANSFERASE LIKE 7A"/>
    <property type="match status" value="1"/>
</dbReference>
<feature type="domain" description="Methyltransferase type 11" evidence="1">
    <location>
        <begin position="43"/>
        <end position="137"/>
    </location>
</feature>
<dbReference type="Pfam" id="PF08241">
    <property type="entry name" value="Methyltransf_11"/>
    <property type="match status" value="1"/>
</dbReference>
<reference evidence="2 3" key="1">
    <citation type="submission" date="2023-07" db="EMBL/GenBank/DDBJ databases">
        <title>The novel representative of Negativicutes class, Anaeroselena agilis gen. nov. sp. nov.</title>
        <authorList>
            <person name="Prokofeva M.I."/>
            <person name="Elcheninov A.G."/>
            <person name="Klyukina A."/>
            <person name="Kublanov I.V."/>
            <person name="Frolov E.N."/>
            <person name="Podosokorskaya O.A."/>
        </authorList>
    </citation>
    <scope>NUCLEOTIDE SEQUENCE [LARGE SCALE GENOMIC DNA]</scope>
    <source>
        <strain evidence="2 3">4137-cl</strain>
    </source>
</reference>
<dbReference type="Gene3D" id="3.40.50.150">
    <property type="entry name" value="Vaccinia Virus protein VP39"/>
    <property type="match status" value="1"/>
</dbReference>
<dbReference type="InterPro" id="IPR052356">
    <property type="entry name" value="Thiol_S-MT"/>
</dbReference>
<evidence type="ECO:0000259" key="1">
    <source>
        <dbReference type="Pfam" id="PF08241"/>
    </source>
</evidence>
<organism evidence="2 3">
    <name type="scientific">Anaeroselena agilis</name>
    <dbReference type="NCBI Taxonomy" id="3063788"/>
    <lineage>
        <taxon>Bacteria</taxon>
        <taxon>Bacillati</taxon>
        <taxon>Bacillota</taxon>
        <taxon>Negativicutes</taxon>
        <taxon>Acetonemataceae</taxon>
        <taxon>Anaeroselena</taxon>
    </lineage>
</organism>
<dbReference type="EC" id="2.1.-.-" evidence="2"/>
<protein>
    <submittedName>
        <fullName evidence="2">Class I SAM-dependent methyltransferase</fullName>
        <ecNumber evidence="2">2.1.-.-</ecNumber>
    </submittedName>
</protein>
<proteinExistence type="predicted"/>
<dbReference type="InterPro" id="IPR013216">
    <property type="entry name" value="Methyltransf_11"/>
</dbReference>
<keyword evidence="2" id="KW-0808">Transferase</keyword>
<evidence type="ECO:0000313" key="2">
    <source>
        <dbReference type="EMBL" id="MDT8900138.1"/>
    </source>
</evidence>
<name>A0ABU3NV77_9FIRM</name>
<gene>
    <name evidence="2" type="ORF">Q4T40_02665</name>
</gene>
<dbReference type="Proteomes" id="UP001254848">
    <property type="component" value="Unassembled WGS sequence"/>
</dbReference>